<sequence length="125" mass="13177">MSQIQSPPLRTRTAREDVNGWSSPEGEHGQVERACALDSGSGFWPSPAAGQLCGQGQVTWLLCWCLEPACIKCLICGTCTVDGSLCSVVTFAAISTWLHTGLLRRYSFSSPPLLAVSAPSSSAGC</sequence>
<dbReference type="EMBL" id="OX459954">
    <property type="protein sequence ID" value="CAI9159146.1"/>
    <property type="molecule type" value="Genomic_DNA"/>
</dbReference>
<reference evidence="2" key="1">
    <citation type="submission" date="2023-04" db="EMBL/GenBank/DDBJ databases">
        <authorList>
            <consortium name="ELIXIR-Norway"/>
        </authorList>
    </citation>
    <scope>NUCLEOTIDE SEQUENCE [LARGE SCALE GENOMIC DNA]</scope>
</reference>
<name>A0ABN8YD91_RANTA</name>
<accession>A0ABN8YD91</accession>
<evidence type="ECO:0000313" key="2">
    <source>
        <dbReference type="EMBL" id="CAI9159146.1"/>
    </source>
</evidence>
<organism evidence="2 3">
    <name type="scientific">Rangifer tarandus platyrhynchus</name>
    <name type="common">Svalbard reindeer</name>
    <dbReference type="NCBI Taxonomy" id="3082113"/>
    <lineage>
        <taxon>Eukaryota</taxon>
        <taxon>Metazoa</taxon>
        <taxon>Chordata</taxon>
        <taxon>Craniata</taxon>
        <taxon>Vertebrata</taxon>
        <taxon>Euteleostomi</taxon>
        <taxon>Mammalia</taxon>
        <taxon>Eutheria</taxon>
        <taxon>Laurasiatheria</taxon>
        <taxon>Artiodactyla</taxon>
        <taxon>Ruminantia</taxon>
        <taxon>Pecora</taxon>
        <taxon>Cervidae</taxon>
        <taxon>Odocoileinae</taxon>
        <taxon>Rangifer</taxon>
    </lineage>
</organism>
<gene>
    <name evidence="2" type="ORF">MRATA1EN1_LOCUS8108</name>
</gene>
<evidence type="ECO:0000313" key="3">
    <source>
        <dbReference type="Proteomes" id="UP001176941"/>
    </source>
</evidence>
<evidence type="ECO:0000256" key="1">
    <source>
        <dbReference type="SAM" id="MobiDB-lite"/>
    </source>
</evidence>
<feature type="region of interest" description="Disordered" evidence="1">
    <location>
        <begin position="1"/>
        <end position="30"/>
    </location>
</feature>
<proteinExistence type="predicted"/>
<protein>
    <submittedName>
        <fullName evidence="2">Uncharacterized protein</fullName>
    </submittedName>
</protein>
<dbReference type="Proteomes" id="UP001176941">
    <property type="component" value="Chromosome 18"/>
</dbReference>
<keyword evidence="3" id="KW-1185">Reference proteome</keyword>